<organism evidence="3 4">
    <name type="scientific">Oryza rufipogon</name>
    <name type="common">Brownbeard rice</name>
    <name type="synonym">Asian wild rice</name>
    <dbReference type="NCBI Taxonomy" id="4529"/>
    <lineage>
        <taxon>Eukaryota</taxon>
        <taxon>Viridiplantae</taxon>
        <taxon>Streptophyta</taxon>
        <taxon>Embryophyta</taxon>
        <taxon>Tracheophyta</taxon>
        <taxon>Spermatophyta</taxon>
        <taxon>Magnoliopsida</taxon>
        <taxon>Liliopsida</taxon>
        <taxon>Poales</taxon>
        <taxon>Poaceae</taxon>
        <taxon>BOP clade</taxon>
        <taxon>Oryzoideae</taxon>
        <taxon>Oryzeae</taxon>
        <taxon>Oryzinae</taxon>
        <taxon>Oryza</taxon>
    </lineage>
</organism>
<dbReference type="Gramene" id="ORUFI01G47570.1">
    <property type="protein sequence ID" value="ORUFI01G47570.1"/>
    <property type="gene ID" value="ORUFI01G47570"/>
</dbReference>
<sequence length="135" mass="14710">MSSTAAGGVSGLAAQHHGGGGGWCCSSAMTLELVGVFTAVCLVLYGVILYFNYLYVRWSGRDGCRRRRWRWGRSGEEEGRRRLSRQGGASGHPGSRRRRRRTAATRSARCMQDGNAVRELPGCGYAFHFGCSSST</sequence>
<feature type="compositionally biased region" description="Basic residues" evidence="1">
    <location>
        <begin position="94"/>
        <end position="103"/>
    </location>
</feature>
<dbReference type="EnsemblPlants" id="ORUFI01G47570.1">
    <property type="protein sequence ID" value="ORUFI01G47570.1"/>
    <property type="gene ID" value="ORUFI01G47570"/>
</dbReference>
<dbReference type="AlphaFoldDB" id="A0A0E0N7Q2"/>
<dbReference type="STRING" id="4529.A0A0E0N7Q2"/>
<feature type="region of interest" description="Disordered" evidence="1">
    <location>
        <begin position="73"/>
        <end position="105"/>
    </location>
</feature>
<name>A0A0E0N7Q2_ORYRU</name>
<keyword evidence="2" id="KW-1133">Transmembrane helix</keyword>
<accession>A0A0E0N7Q2</accession>
<reference evidence="4" key="1">
    <citation type="submission" date="2013-06" db="EMBL/GenBank/DDBJ databases">
        <authorList>
            <person name="Zhao Q."/>
        </authorList>
    </citation>
    <scope>NUCLEOTIDE SEQUENCE</scope>
    <source>
        <strain evidence="4">cv. W1943</strain>
    </source>
</reference>
<feature type="transmembrane region" description="Helical" evidence="2">
    <location>
        <begin position="36"/>
        <end position="56"/>
    </location>
</feature>
<evidence type="ECO:0000313" key="4">
    <source>
        <dbReference type="Proteomes" id="UP000008022"/>
    </source>
</evidence>
<keyword evidence="4" id="KW-1185">Reference proteome</keyword>
<proteinExistence type="predicted"/>
<dbReference type="Proteomes" id="UP000008022">
    <property type="component" value="Unassembled WGS sequence"/>
</dbReference>
<evidence type="ECO:0000256" key="2">
    <source>
        <dbReference type="SAM" id="Phobius"/>
    </source>
</evidence>
<keyword evidence="2" id="KW-0812">Transmembrane</keyword>
<evidence type="ECO:0000256" key="1">
    <source>
        <dbReference type="SAM" id="MobiDB-lite"/>
    </source>
</evidence>
<reference evidence="3" key="2">
    <citation type="submission" date="2015-06" db="UniProtKB">
        <authorList>
            <consortium name="EnsemblPlants"/>
        </authorList>
    </citation>
    <scope>IDENTIFICATION</scope>
</reference>
<keyword evidence="2" id="KW-0472">Membrane</keyword>
<protein>
    <submittedName>
        <fullName evidence="3">Uncharacterized protein</fullName>
    </submittedName>
</protein>
<evidence type="ECO:0000313" key="3">
    <source>
        <dbReference type="EnsemblPlants" id="ORUFI01G47570.1"/>
    </source>
</evidence>
<dbReference type="HOGENOM" id="CLU_013137_15_9_1"/>